<organism evidence="1 2">
    <name type="scientific">Glutamicibacter arilaitensis</name>
    <dbReference type="NCBI Taxonomy" id="256701"/>
    <lineage>
        <taxon>Bacteria</taxon>
        <taxon>Bacillati</taxon>
        <taxon>Actinomycetota</taxon>
        <taxon>Actinomycetes</taxon>
        <taxon>Micrococcales</taxon>
        <taxon>Micrococcaceae</taxon>
        <taxon>Glutamicibacter</taxon>
    </lineage>
</organism>
<name>A0A4Y8TRD1_9MICC</name>
<dbReference type="EMBL" id="SPDS01000003">
    <property type="protein sequence ID" value="TFH54451.1"/>
    <property type="molecule type" value="Genomic_DNA"/>
</dbReference>
<comment type="caution">
    <text evidence="1">The sequence shown here is derived from an EMBL/GenBank/DDBJ whole genome shotgun (WGS) entry which is preliminary data.</text>
</comment>
<protein>
    <submittedName>
        <fullName evidence="1">DUF2255 family protein</fullName>
    </submittedName>
</protein>
<evidence type="ECO:0000313" key="2">
    <source>
        <dbReference type="Proteomes" id="UP000297638"/>
    </source>
</evidence>
<dbReference type="InterPro" id="IPR016888">
    <property type="entry name" value="UCP028498"/>
</dbReference>
<dbReference type="Pfam" id="PF10012">
    <property type="entry name" value="DUF2255"/>
    <property type="match status" value="1"/>
</dbReference>
<dbReference type="Proteomes" id="UP000297638">
    <property type="component" value="Unassembled WGS sequence"/>
</dbReference>
<dbReference type="RefSeq" id="WP_134781079.1">
    <property type="nucleotide sequence ID" value="NZ_SPDS01000003.1"/>
</dbReference>
<evidence type="ECO:0000313" key="1">
    <source>
        <dbReference type="EMBL" id="TFH54451.1"/>
    </source>
</evidence>
<proteinExistence type="predicted"/>
<gene>
    <name evidence="1" type="ORF">EXY26_15425</name>
</gene>
<sequence>MTAWSTEQLNTIEAHEGFYVSPYREDGITHGTPTETWALVIDGKVYVRAANGKDSRWYQAAITQKAGQVRVAGVIYDVVFEDAGTDDEALIDSAYEVKYGNATDAFAIPIMQGEVPKAAAVRVSLR</sequence>
<accession>A0A4Y8TRD1</accession>
<dbReference type="AlphaFoldDB" id="A0A4Y8TRD1"/>
<reference evidence="1 2" key="1">
    <citation type="submission" date="2019-03" db="EMBL/GenBank/DDBJ databases">
        <title>Glutamicibacter sp. LJH19 genome.</title>
        <authorList>
            <person name="Sinai Borker S."/>
            <person name="Kumar R."/>
        </authorList>
    </citation>
    <scope>NUCLEOTIDE SEQUENCE [LARGE SCALE GENOMIC DNA]</scope>
    <source>
        <strain evidence="1 2">LJH19</strain>
    </source>
</reference>